<name>A0A3N4IBU3_ASCIM</name>
<protein>
    <submittedName>
        <fullName evidence="2">Uncharacterized protein</fullName>
    </submittedName>
</protein>
<dbReference type="EMBL" id="ML119668">
    <property type="protein sequence ID" value="RPA82917.1"/>
    <property type="molecule type" value="Genomic_DNA"/>
</dbReference>
<accession>A0A3N4IBU3</accession>
<keyword evidence="3" id="KW-1185">Reference proteome</keyword>
<evidence type="ECO:0000313" key="3">
    <source>
        <dbReference type="Proteomes" id="UP000275078"/>
    </source>
</evidence>
<dbReference type="Proteomes" id="UP000275078">
    <property type="component" value="Unassembled WGS sequence"/>
</dbReference>
<proteinExistence type="predicted"/>
<evidence type="ECO:0000256" key="1">
    <source>
        <dbReference type="SAM" id="MobiDB-lite"/>
    </source>
</evidence>
<feature type="compositionally biased region" description="Acidic residues" evidence="1">
    <location>
        <begin position="158"/>
        <end position="194"/>
    </location>
</feature>
<feature type="region of interest" description="Disordered" evidence="1">
    <location>
        <begin position="157"/>
        <end position="196"/>
    </location>
</feature>
<sequence length="345" mass="40046">MPSPGPAIIRSSLRLATLKRQAEEASKTQSKETEMEYTEVRFVLWARRIASRLYAISRGVLVPASSGCWFAPGKFERPYMSALHMQRQRAETTILRNSIGAWANSFKRPIGPEQMTTLFGMKDTPNVQSDPVHRASISFLRHHQPLWAPVEGLKEAEPEMDNTEEEYTEEEYTEEENTEEEYTEEEYTEEEYTEEELRPRMDGFLAQWHKVRTIHARAPPGSGKSVLIKLLRQYIEFYNPRATVVVKNQLRKPENRTVRQQPHQQKLRSFMDKLRQLLSELRIFFNNEEYMQAKLHCMHASSTVLATASEIVSLGQYGFDAMQLDSGTVFLAIERAQERIFFFPS</sequence>
<dbReference type="AlphaFoldDB" id="A0A3N4IBU3"/>
<reference evidence="2 3" key="1">
    <citation type="journal article" date="2018" name="Nat. Ecol. Evol.">
        <title>Pezizomycetes genomes reveal the molecular basis of ectomycorrhizal truffle lifestyle.</title>
        <authorList>
            <person name="Murat C."/>
            <person name="Payen T."/>
            <person name="Noel B."/>
            <person name="Kuo A."/>
            <person name="Morin E."/>
            <person name="Chen J."/>
            <person name="Kohler A."/>
            <person name="Krizsan K."/>
            <person name="Balestrini R."/>
            <person name="Da Silva C."/>
            <person name="Montanini B."/>
            <person name="Hainaut M."/>
            <person name="Levati E."/>
            <person name="Barry K.W."/>
            <person name="Belfiori B."/>
            <person name="Cichocki N."/>
            <person name="Clum A."/>
            <person name="Dockter R.B."/>
            <person name="Fauchery L."/>
            <person name="Guy J."/>
            <person name="Iotti M."/>
            <person name="Le Tacon F."/>
            <person name="Lindquist E.A."/>
            <person name="Lipzen A."/>
            <person name="Malagnac F."/>
            <person name="Mello A."/>
            <person name="Molinier V."/>
            <person name="Miyauchi S."/>
            <person name="Poulain J."/>
            <person name="Riccioni C."/>
            <person name="Rubini A."/>
            <person name="Sitrit Y."/>
            <person name="Splivallo R."/>
            <person name="Traeger S."/>
            <person name="Wang M."/>
            <person name="Zifcakova L."/>
            <person name="Wipf D."/>
            <person name="Zambonelli A."/>
            <person name="Paolocci F."/>
            <person name="Nowrousian M."/>
            <person name="Ottonello S."/>
            <person name="Baldrian P."/>
            <person name="Spatafora J.W."/>
            <person name="Henrissat B."/>
            <person name="Nagy L.G."/>
            <person name="Aury J.M."/>
            <person name="Wincker P."/>
            <person name="Grigoriev I.V."/>
            <person name="Bonfante P."/>
            <person name="Martin F.M."/>
        </authorList>
    </citation>
    <scope>NUCLEOTIDE SEQUENCE [LARGE SCALE GENOMIC DNA]</scope>
    <source>
        <strain evidence="2 3">RN42</strain>
    </source>
</reference>
<gene>
    <name evidence="2" type="ORF">BJ508DRAFT_375416</name>
</gene>
<evidence type="ECO:0000313" key="2">
    <source>
        <dbReference type="EMBL" id="RPA82917.1"/>
    </source>
</evidence>
<organism evidence="2 3">
    <name type="scientific">Ascobolus immersus RN42</name>
    <dbReference type="NCBI Taxonomy" id="1160509"/>
    <lineage>
        <taxon>Eukaryota</taxon>
        <taxon>Fungi</taxon>
        <taxon>Dikarya</taxon>
        <taxon>Ascomycota</taxon>
        <taxon>Pezizomycotina</taxon>
        <taxon>Pezizomycetes</taxon>
        <taxon>Pezizales</taxon>
        <taxon>Ascobolaceae</taxon>
        <taxon>Ascobolus</taxon>
    </lineage>
</organism>